<evidence type="ECO:0008006" key="3">
    <source>
        <dbReference type="Google" id="ProtNLM"/>
    </source>
</evidence>
<protein>
    <recommendedName>
        <fullName evidence="3">Phytanoyl-CoA dioxygenase</fullName>
    </recommendedName>
</protein>
<dbReference type="GO" id="GO:0016706">
    <property type="term" value="F:2-oxoglutarate-dependent dioxygenase activity"/>
    <property type="evidence" value="ECO:0007669"/>
    <property type="project" value="UniProtKB-ARBA"/>
</dbReference>
<gene>
    <name evidence="1" type="ORF">AUP44_15570</name>
</gene>
<proteinExistence type="predicted"/>
<comment type="caution">
    <text evidence="1">The sequence shown here is derived from an EMBL/GenBank/DDBJ whole genome shotgun (WGS) entry which is preliminary data.</text>
</comment>
<evidence type="ECO:0000313" key="1">
    <source>
        <dbReference type="EMBL" id="KYO49945.1"/>
    </source>
</evidence>
<dbReference type="SUPFAM" id="SSF51197">
    <property type="entry name" value="Clavaminate synthase-like"/>
    <property type="match status" value="1"/>
</dbReference>
<dbReference type="Pfam" id="PF05721">
    <property type="entry name" value="PhyH"/>
    <property type="match status" value="1"/>
</dbReference>
<reference evidence="1 2" key="1">
    <citation type="submission" date="2015-12" db="EMBL/GenBank/DDBJ databases">
        <title>Genome sequence of Tistrella mobilis MCCC 1A02139.</title>
        <authorList>
            <person name="Lu L."/>
            <person name="Lai Q."/>
            <person name="Shao Z."/>
            <person name="Qian P."/>
        </authorList>
    </citation>
    <scope>NUCLEOTIDE SEQUENCE [LARGE SCALE GENOMIC DNA]</scope>
    <source>
        <strain evidence="1 2">MCCC 1A02139</strain>
    </source>
</reference>
<dbReference type="EMBL" id="LPZR01000213">
    <property type="protein sequence ID" value="KYO49945.1"/>
    <property type="molecule type" value="Genomic_DNA"/>
</dbReference>
<dbReference type="AlphaFoldDB" id="A0A161QYZ6"/>
<dbReference type="Proteomes" id="UP000075787">
    <property type="component" value="Unassembled WGS sequence"/>
</dbReference>
<dbReference type="InterPro" id="IPR008775">
    <property type="entry name" value="Phytyl_CoA_dOase-like"/>
</dbReference>
<dbReference type="Gene3D" id="2.60.120.620">
    <property type="entry name" value="q2cbj1_9rhob like domain"/>
    <property type="match status" value="1"/>
</dbReference>
<dbReference type="GeneID" id="97240541"/>
<dbReference type="RefSeq" id="WP_062769477.1">
    <property type="nucleotide sequence ID" value="NZ_CP121045.1"/>
</dbReference>
<organism evidence="1 2">
    <name type="scientific">Tistrella mobilis</name>
    <dbReference type="NCBI Taxonomy" id="171437"/>
    <lineage>
        <taxon>Bacteria</taxon>
        <taxon>Pseudomonadati</taxon>
        <taxon>Pseudomonadota</taxon>
        <taxon>Alphaproteobacteria</taxon>
        <taxon>Geminicoccales</taxon>
        <taxon>Geminicoccaceae</taxon>
        <taxon>Tistrella</taxon>
    </lineage>
</organism>
<evidence type="ECO:0000313" key="2">
    <source>
        <dbReference type="Proteomes" id="UP000075787"/>
    </source>
</evidence>
<dbReference type="OrthoDB" id="9796766at2"/>
<sequence length="279" mass="32025">MVLTEEMRRTLHEDGCVHLPGLLPAEDIVRMRNETSRYFERQRVYYDCGMTQPDAFTRVPELRWVLNHPKVVEAFRYLVGGPLVYCHHSDIHFNKFTGWHKDACGHDDFAHDPDGETYGVYKIAFYMQDHAPDNPAFYIRRGSHLIPRHEGEIKAFSPKVGDAVLFDCRITHKGEDMSTPAKVLREAIRSQVLRSKVFGALRKINGRPDKLSMFFTLGRPNRFTEEHVAITVHRQNQQNNAGTYELPPEIENIVKEAGWGISPLLPVSNFTPRKSARAA</sequence>
<name>A0A161QYZ6_9PROT</name>
<accession>A0A161QYZ6</accession>